<evidence type="ECO:0000313" key="3">
    <source>
        <dbReference type="Proteomes" id="UP000299102"/>
    </source>
</evidence>
<dbReference type="Proteomes" id="UP000299102">
    <property type="component" value="Unassembled WGS sequence"/>
</dbReference>
<accession>A0A4C1XCS5</accession>
<organism evidence="2 3">
    <name type="scientific">Eumeta variegata</name>
    <name type="common">Bagworm moth</name>
    <name type="synonym">Eumeta japonica</name>
    <dbReference type="NCBI Taxonomy" id="151549"/>
    <lineage>
        <taxon>Eukaryota</taxon>
        <taxon>Metazoa</taxon>
        <taxon>Ecdysozoa</taxon>
        <taxon>Arthropoda</taxon>
        <taxon>Hexapoda</taxon>
        <taxon>Insecta</taxon>
        <taxon>Pterygota</taxon>
        <taxon>Neoptera</taxon>
        <taxon>Endopterygota</taxon>
        <taxon>Lepidoptera</taxon>
        <taxon>Glossata</taxon>
        <taxon>Ditrysia</taxon>
        <taxon>Tineoidea</taxon>
        <taxon>Psychidae</taxon>
        <taxon>Oiketicinae</taxon>
        <taxon>Eumeta</taxon>
    </lineage>
</organism>
<comment type="caution">
    <text evidence="2">The sequence shown here is derived from an EMBL/GenBank/DDBJ whole genome shotgun (WGS) entry which is preliminary data.</text>
</comment>
<reference evidence="2 3" key="1">
    <citation type="journal article" date="2019" name="Commun. Biol.">
        <title>The bagworm genome reveals a unique fibroin gene that provides high tensile strength.</title>
        <authorList>
            <person name="Kono N."/>
            <person name="Nakamura H."/>
            <person name="Ohtoshi R."/>
            <person name="Tomita M."/>
            <person name="Numata K."/>
            <person name="Arakawa K."/>
        </authorList>
    </citation>
    <scope>NUCLEOTIDE SEQUENCE [LARGE SCALE GENOMIC DNA]</scope>
</reference>
<protein>
    <submittedName>
        <fullName evidence="2">Uncharacterized protein</fullName>
    </submittedName>
</protein>
<evidence type="ECO:0000313" key="2">
    <source>
        <dbReference type="EMBL" id="GBP60752.1"/>
    </source>
</evidence>
<keyword evidence="3" id="KW-1185">Reference proteome</keyword>
<evidence type="ECO:0000256" key="1">
    <source>
        <dbReference type="SAM" id="MobiDB-lite"/>
    </source>
</evidence>
<dbReference type="EMBL" id="BGZK01000795">
    <property type="protein sequence ID" value="GBP60752.1"/>
    <property type="molecule type" value="Genomic_DNA"/>
</dbReference>
<name>A0A4C1XCS5_EUMVA</name>
<feature type="region of interest" description="Disordered" evidence="1">
    <location>
        <begin position="52"/>
        <end position="88"/>
    </location>
</feature>
<proteinExistence type="predicted"/>
<gene>
    <name evidence="2" type="ORF">EVAR_41091_1</name>
</gene>
<sequence length="151" mass="16548">MAQSHHRGGALLSGRRGTAIARLRLHPFVHPADWFSALFSGTGIARDLQLRYQIGGRRPPPGPPRSPLAAGGAPPARRRRPDTELFQQTNLARVTSAARLLLASAALSPPDYPYVVKSTELCNSADLYRSSSNSNRMMPMEFTRVVLLFTL</sequence>
<dbReference type="AlphaFoldDB" id="A0A4C1XCS5"/>